<accession>A0A7I9XJ93</accession>
<dbReference type="InterPro" id="IPR001031">
    <property type="entry name" value="Thioesterase"/>
</dbReference>
<dbReference type="InterPro" id="IPR029058">
    <property type="entry name" value="AB_hydrolase_fold"/>
</dbReference>
<feature type="domain" description="Thioesterase" evidence="5">
    <location>
        <begin position="28"/>
        <end position="246"/>
    </location>
</feature>
<evidence type="ECO:0000256" key="2">
    <source>
        <dbReference type="ARBA" id="ARBA00015007"/>
    </source>
</evidence>
<organism evidence="6 7">
    <name type="scientific">Mycolicibacter senuensis</name>
    <dbReference type="NCBI Taxonomy" id="386913"/>
    <lineage>
        <taxon>Bacteria</taxon>
        <taxon>Bacillati</taxon>
        <taxon>Actinomycetota</taxon>
        <taxon>Actinomycetes</taxon>
        <taxon>Mycobacteriales</taxon>
        <taxon>Mycobacteriaceae</taxon>
        <taxon>Mycolicibacter</taxon>
    </lineage>
</organism>
<gene>
    <name evidence="6" type="ORF">MSEN_17730</name>
</gene>
<dbReference type="AlphaFoldDB" id="A0A7I9XJ93"/>
<sequence length="248" mass="27089">MAVDDTSAGAQFPSWIGRFPGPGPATLVFPHAGGSAVNYRPLALALAAGVDTYVMQYPQRADRFREPPAETLPQLARALFDAAPWQRLGPLRLFGHSMGSLVAFEFARLAEERGIEIQRLWASAGPAPGVVSGLRKVPTEDAALRAELEELGGTDPRILADQEFLTLLLAPVRSDYRAFNCYRCDPDITIRAGINVLGGRSDDRVGTDLLERWEAHTTGVCTVSLYDGGHFYHYEHIDALAKRIIADD</sequence>
<comment type="caution">
    <text evidence="6">The sequence shown here is derived from an EMBL/GenBank/DDBJ whole genome shotgun (WGS) entry which is preliminary data.</text>
</comment>
<dbReference type="Proteomes" id="UP000465263">
    <property type="component" value="Unassembled WGS sequence"/>
</dbReference>
<reference evidence="6 7" key="1">
    <citation type="journal article" date="2019" name="Emerg. Microbes Infect.">
        <title>Comprehensive subspecies identification of 175 nontuberculous mycobacteria species based on 7547 genomic profiles.</title>
        <authorList>
            <person name="Matsumoto Y."/>
            <person name="Kinjo T."/>
            <person name="Motooka D."/>
            <person name="Nabeya D."/>
            <person name="Jung N."/>
            <person name="Uechi K."/>
            <person name="Horii T."/>
            <person name="Iida T."/>
            <person name="Fujita J."/>
            <person name="Nakamura S."/>
        </authorList>
    </citation>
    <scope>NUCLEOTIDE SEQUENCE [LARGE SCALE GENOMIC DNA]</scope>
    <source>
        <strain evidence="6 7">JCM 16017</strain>
    </source>
</reference>
<dbReference type="EMBL" id="BLKV01000001">
    <property type="protein sequence ID" value="GFG70053.1"/>
    <property type="molecule type" value="Genomic_DNA"/>
</dbReference>
<name>A0A7I9XJ93_9MYCO</name>
<evidence type="ECO:0000313" key="6">
    <source>
        <dbReference type="EMBL" id="GFG70053.1"/>
    </source>
</evidence>
<dbReference type="InterPro" id="IPR012223">
    <property type="entry name" value="TEII"/>
</dbReference>
<dbReference type="SUPFAM" id="SSF53474">
    <property type="entry name" value="alpha/beta-Hydrolases"/>
    <property type="match status" value="1"/>
</dbReference>
<dbReference type="Gene3D" id="3.40.50.1820">
    <property type="entry name" value="alpha/beta hydrolase"/>
    <property type="match status" value="1"/>
</dbReference>
<dbReference type="Pfam" id="PF00975">
    <property type="entry name" value="Thioesterase"/>
    <property type="match status" value="1"/>
</dbReference>
<evidence type="ECO:0000256" key="1">
    <source>
        <dbReference type="ARBA" id="ARBA00007169"/>
    </source>
</evidence>
<protein>
    <recommendedName>
        <fullName evidence="2">Thioesterase TesA</fullName>
    </recommendedName>
</protein>
<keyword evidence="7" id="KW-1185">Reference proteome</keyword>
<evidence type="ECO:0000256" key="4">
    <source>
        <dbReference type="ARBA" id="ARBA00024293"/>
    </source>
</evidence>
<dbReference type="OrthoDB" id="8480037at2"/>
<dbReference type="RefSeq" id="WP_085083628.1">
    <property type="nucleotide sequence ID" value="NZ_BLKV01000001.1"/>
</dbReference>
<proteinExistence type="inferred from homology"/>
<comment type="similarity">
    <text evidence="1">Belongs to the thioesterase family.</text>
</comment>
<evidence type="ECO:0000313" key="7">
    <source>
        <dbReference type="Proteomes" id="UP000465263"/>
    </source>
</evidence>
<dbReference type="GO" id="GO:0008610">
    <property type="term" value="P:lipid biosynthetic process"/>
    <property type="evidence" value="ECO:0007669"/>
    <property type="project" value="TreeGrafter"/>
</dbReference>
<evidence type="ECO:0000256" key="3">
    <source>
        <dbReference type="ARBA" id="ARBA00023026"/>
    </source>
</evidence>
<evidence type="ECO:0000259" key="5">
    <source>
        <dbReference type="Pfam" id="PF00975"/>
    </source>
</evidence>
<keyword evidence="3" id="KW-0843">Virulence</keyword>
<dbReference type="PANTHER" id="PTHR11487">
    <property type="entry name" value="THIOESTERASE"/>
    <property type="match status" value="1"/>
</dbReference>
<dbReference type="PANTHER" id="PTHR11487:SF0">
    <property type="entry name" value="S-ACYL FATTY ACID SYNTHASE THIOESTERASE, MEDIUM CHAIN"/>
    <property type="match status" value="1"/>
</dbReference>
<comment type="catalytic activity">
    <reaction evidence="4">
        <text>a fatty acyl-CoA + H2O = a fatty acid + CoA + H(+)</text>
        <dbReference type="Rhea" id="RHEA:16781"/>
        <dbReference type="ChEBI" id="CHEBI:15377"/>
        <dbReference type="ChEBI" id="CHEBI:15378"/>
        <dbReference type="ChEBI" id="CHEBI:28868"/>
        <dbReference type="ChEBI" id="CHEBI:57287"/>
        <dbReference type="ChEBI" id="CHEBI:77636"/>
    </reaction>
</comment>